<evidence type="ECO:0000313" key="4">
    <source>
        <dbReference type="Proteomes" id="UP000027586"/>
    </source>
</evidence>
<dbReference type="AlphaFoldDB" id="A0A068RSG3"/>
<keyword evidence="1" id="KW-0812">Transmembrane</keyword>
<accession>A0A068RSG3</accession>
<dbReference type="OrthoDB" id="2278235at2759"/>
<evidence type="ECO:0008006" key="5">
    <source>
        <dbReference type="Google" id="ProtNLM"/>
    </source>
</evidence>
<keyword evidence="4" id="KW-1185">Reference proteome</keyword>
<dbReference type="Gene3D" id="2.60.40.10">
    <property type="entry name" value="Immunoglobulins"/>
    <property type="match status" value="1"/>
</dbReference>
<dbReference type="EMBL" id="CBTN010000014">
    <property type="protein sequence ID" value="CDH52650.1"/>
    <property type="molecule type" value="Genomic_DNA"/>
</dbReference>
<reference evidence="3" key="1">
    <citation type="submission" date="2013-08" db="EMBL/GenBank/DDBJ databases">
        <title>Gene expansion shapes genome architecture in the human pathogen Lichtheimia corymbifera: an evolutionary genomics analysis in the ancient terrestrial Mucorales (Mucoromycotina).</title>
        <authorList>
            <person name="Schwartze V.U."/>
            <person name="Winter S."/>
            <person name="Shelest E."/>
            <person name="Marcet-Houben M."/>
            <person name="Horn F."/>
            <person name="Wehner S."/>
            <person name="Hoffmann K."/>
            <person name="Riege K."/>
            <person name="Sammeth M."/>
            <person name="Nowrousian M."/>
            <person name="Valiante V."/>
            <person name="Linde J."/>
            <person name="Jacobsen I.D."/>
            <person name="Marz M."/>
            <person name="Brakhage A.A."/>
            <person name="Gabaldon T."/>
            <person name="Bocker S."/>
            <person name="Voigt K."/>
        </authorList>
    </citation>
    <scope>NUCLEOTIDE SEQUENCE [LARGE SCALE GENOMIC DNA]</scope>
    <source>
        <strain evidence="3">FSU 9682</strain>
    </source>
</reference>
<protein>
    <recommendedName>
        <fullName evidence="5">Signal sequence receptor subunit alpha</fullName>
    </recommendedName>
</protein>
<feature type="chain" id="PRO_5001652690" description="Signal sequence receptor subunit alpha" evidence="2">
    <location>
        <begin position="25"/>
        <end position="184"/>
    </location>
</feature>
<comment type="caution">
    <text evidence="3">The sequence shown here is derived from an EMBL/GenBank/DDBJ whole genome shotgun (WGS) entry which is preliminary data.</text>
</comment>
<dbReference type="Proteomes" id="UP000027586">
    <property type="component" value="Unassembled WGS sequence"/>
</dbReference>
<gene>
    <name evidence="3" type="ORF">LCOR_04102.1</name>
</gene>
<dbReference type="VEuPathDB" id="FungiDB:LCOR_04102.1"/>
<organism evidence="3 4">
    <name type="scientific">Lichtheimia corymbifera JMRC:FSU:9682</name>
    <dbReference type="NCBI Taxonomy" id="1263082"/>
    <lineage>
        <taxon>Eukaryota</taxon>
        <taxon>Fungi</taxon>
        <taxon>Fungi incertae sedis</taxon>
        <taxon>Mucoromycota</taxon>
        <taxon>Mucoromycotina</taxon>
        <taxon>Mucoromycetes</taxon>
        <taxon>Mucorales</taxon>
        <taxon>Lichtheimiaceae</taxon>
        <taxon>Lichtheimia</taxon>
    </lineage>
</organism>
<evidence type="ECO:0000256" key="1">
    <source>
        <dbReference type="SAM" id="Phobius"/>
    </source>
</evidence>
<sequence length="184" mass="19851">MSSRSSLVITTTLLFSLLIALVSAQVGPDIKTPEYNSTVTPGDDITIEYEYSNVGTGNYSISISLWQDASASQLIQNVTTDHAVDGGNSTGVQLNFTYTASYDWTVPGGLTVKRTFDNGTEVEESPQLIYLTVTAISDTSFFDDLRLRSRPVLLHYNAAALNAPNVMLLLGVAVLSMVYLVTGL</sequence>
<keyword evidence="1" id="KW-1133">Transmembrane helix</keyword>
<proteinExistence type="predicted"/>
<feature type="transmembrane region" description="Helical" evidence="1">
    <location>
        <begin position="159"/>
        <end position="181"/>
    </location>
</feature>
<name>A0A068RSG3_9FUNG</name>
<evidence type="ECO:0000256" key="2">
    <source>
        <dbReference type="SAM" id="SignalP"/>
    </source>
</evidence>
<dbReference type="InterPro" id="IPR013783">
    <property type="entry name" value="Ig-like_fold"/>
</dbReference>
<keyword evidence="1" id="KW-0472">Membrane</keyword>
<evidence type="ECO:0000313" key="3">
    <source>
        <dbReference type="EMBL" id="CDH52650.1"/>
    </source>
</evidence>
<keyword evidence="2" id="KW-0732">Signal</keyword>
<feature type="signal peptide" evidence="2">
    <location>
        <begin position="1"/>
        <end position="24"/>
    </location>
</feature>